<evidence type="ECO:0000313" key="4">
    <source>
        <dbReference type="EMBL" id="MFC1849929.1"/>
    </source>
</evidence>
<protein>
    <submittedName>
        <fullName evidence="4">Glycosyltransferase family 4 protein</fullName>
        <ecNumber evidence="4">2.4.-.-</ecNumber>
    </submittedName>
</protein>
<dbReference type="GO" id="GO:0016757">
    <property type="term" value="F:glycosyltransferase activity"/>
    <property type="evidence" value="ECO:0007669"/>
    <property type="project" value="UniProtKB-KW"/>
</dbReference>
<dbReference type="InterPro" id="IPR028098">
    <property type="entry name" value="Glyco_trans_4-like_N"/>
</dbReference>
<dbReference type="Gene3D" id="3.40.50.2000">
    <property type="entry name" value="Glycogen Phosphorylase B"/>
    <property type="match status" value="2"/>
</dbReference>
<evidence type="ECO:0000256" key="1">
    <source>
        <dbReference type="ARBA" id="ARBA00022679"/>
    </source>
</evidence>
<gene>
    <name evidence="4" type="ORF">ACFL27_06940</name>
</gene>
<dbReference type="SUPFAM" id="SSF53756">
    <property type="entry name" value="UDP-Glycosyltransferase/glycogen phosphorylase"/>
    <property type="match status" value="1"/>
</dbReference>
<evidence type="ECO:0000313" key="5">
    <source>
        <dbReference type="Proteomes" id="UP001594351"/>
    </source>
</evidence>
<keyword evidence="5" id="KW-1185">Reference proteome</keyword>
<keyword evidence="1 4" id="KW-0808">Transferase</keyword>
<dbReference type="Proteomes" id="UP001594351">
    <property type="component" value="Unassembled WGS sequence"/>
</dbReference>
<dbReference type="PANTHER" id="PTHR46401">
    <property type="entry name" value="GLYCOSYLTRANSFERASE WBBK-RELATED"/>
    <property type="match status" value="1"/>
</dbReference>
<proteinExistence type="predicted"/>
<reference evidence="4 5" key="1">
    <citation type="submission" date="2024-09" db="EMBL/GenBank/DDBJ databases">
        <title>Laminarin stimulates single cell rates of sulfate reduction while oxygen inhibits transcriptomic activity in coastal marine sediment.</title>
        <authorList>
            <person name="Lindsay M."/>
            <person name="Orcutt B."/>
            <person name="Emerson D."/>
            <person name="Stepanauskas R."/>
            <person name="D'Angelo T."/>
        </authorList>
    </citation>
    <scope>NUCLEOTIDE SEQUENCE [LARGE SCALE GENOMIC DNA]</scope>
    <source>
        <strain evidence="4">SAG AM-311-K15</strain>
    </source>
</reference>
<evidence type="ECO:0000259" key="3">
    <source>
        <dbReference type="Pfam" id="PF13439"/>
    </source>
</evidence>
<feature type="domain" description="Glycosyltransferase subfamily 4-like N-terminal" evidence="3">
    <location>
        <begin position="14"/>
        <end position="180"/>
    </location>
</feature>
<name>A0ABV6YUT5_UNCC1</name>
<comment type="caution">
    <text evidence="4">The sequence shown here is derived from an EMBL/GenBank/DDBJ whole genome shotgun (WGS) entry which is preliminary data.</text>
</comment>
<organism evidence="4 5">
    <name type="scientific">candidate division CSSED10-310 bacterium</name>
    <dbReference type="NCBI Taxonomy" id="2855610"/>
    <lineage>
        <taxon>Bacteria</taxon>
        <taxon>Bacteria division CSSED10-310</taxon>
    </lineage>
</organism>
<dbReference type="EMBL" id="JBHPBY010000066">
    <property type="protein sequence ID" value="MFC1849929.1"/>
    <property type="molecule type" value="Genomic_DNA"/>
</dbReference>
<sequence length="392" mass="44290">MKVALVHQRWSTRGGAEKYMVHLVSELLKRGHSIELIVHRVELAVPDGVTVHHVPMFRYPLWLRLLSFAFFSQSFLTHCQYDVSFGFGKVWGPDVVRMSGGCHRAYQERIAFARAGKLAPEKQTTSLKHAFSPFHIVNRFIEDKLFQEANHIIAVSHLVQQDILRFYQGASTIQVIHNGKNPNVIDEEKTIAARRKIEQELQVPERATILLFIATNPLLKGLEYLLQAFSSFDQAFRSDFKPVLVTIGASKTSSITNLVKKYHLVQSVRNVNFVSDMELYYRGADLLIHPTLYDAFANVCLEAMSYGLPVLTSTLNGGAEIYTSGVDGLIIEQPWNKELLARLIMEAISGSKLKEIGQRGHELLKRYTFQQNVDRVEKLLLKVAAEKGLTGG</sequence>
<dbReference type="CDD" id="cd03801">
    <property type="entry name" value="GT4_PimA-like"/>
    <property type="match status" value="1"/>
</dbReference>
<dbReference type="Pfam" id="PF13439">
    <property type="entry name" value="Glyco_transf_4"/>
    <property type="match status" value="1"/>
</dbReference>
<dbReference type="InterPro" id="IPR001296">
    <property type="entry name" value="Glyco_trans_1"/>
</dbReference>
<dbReference type="PANTHER" id="PTHR46401:SF2">
    <property type="entry name" value="GLYCOSYLTRANSFERASE WBBK-RELATED"/>
    <property type="match status" value="1"/>
</dbReference>
<evidence type="ECO:0000259" key="2">
    <source>
        <dbReference type="Pfam" id="PF00534"/>
    </source>
</evidence>
<dbReference type="EC" id="2.4.-.-" evidence="4"/>
<keyword evidence="4" id="KW-0328">Glycosyltransferase</keyword>
<accession>A0ABV6YUT5</accession>
<feature type="domain" description="Glycosyl transferase family 1" evidence="2">
    <location>
        <begin position="194"/>
        <end position="354"/>
    </location>
</feature>
<dbReference type="Pfam" id="PF00534">
    <property type="entry name" value="Glycos_transf_1"/>
    <property type="match status" value="1"/>
</dbReference>